<feature type="chain" id="PRO_5017219901" evidence="1">
    <location>
        <begin position="19"/>
        <end position="161"/>
    </location>
</feature>
<proteinExistence type="predicted"/>
<dbReference type="Pfam" id="PF16107">
    <property type="entry name" value="DUF4825"/>
    <property type="match status" value="1"/>
</dbReference>
<dbReference type="AlphaFoldDB" id="A0A3A1QZR1"/>
<gene>
    <name evidence="3" type="ORF">D3H55_08890</name>
</gene>
<dbReference type="RefSeq" id="WP_119546558.1">
    <property type="nucleotide sequence ID" value="NZ_QXIR01000010.1"/>
</dbReference>
<accession>A0A3A1QZR1</accession>
<keyword evidence="1" id="KW-0732">Signal</keyword>
<feature type="signal peptide" evidence="1">
    <location>
        <begin position="1"/>
        <end position="18"/>
    </location>
</feature>
<dbReference type="OrthoDB" id="2352542at2"/>
<dbReference type="Proteomes" id="UP000265801">
    <property type="component" value="Unassembled WGS sequence"/>
</dbReference>
<dbReference type="InterPro" id="IPR032250">
    <property type="entry name" value="DUF4825"/>
</dbReference>
<reference evidence="3 4" key="1">
    <citation type="submission" date="2018-09" db="EMBL/GenBank/DDBJ databases">
        <title>Bacillus saliacetes sp. nov., isolated from Thai shrimp paste (Ka-pi).</title>
        <authorList>
            <person name="Daroonpunt R."/>
            <person name="Tanasupawat S."/>
            <person name="Yiamsombut S."/>
        </authorList>
    </citation>
    <scope>NUCLEOTIDE SEQUENCE [LARGE SCALE GENOMIC DNA]</scope>
    <source>
        <strain evidence="3 4">SKP7-4</strain>
    </source>
</reference>
<evidence type="ECO:0000256" key="1">
    <source>
        <dbReference type="SAM" id="SignalP"/>
    </source>
</evidence>
<evidence type="ECO:0000313" key="3">
    <source>
        <dbReference type="EMBL" id="RIW34620.1"/>
    </source>
</evidence>
<evidence type="ECO:0000259" key="2">
    <source>
        <dbReference type="Pfam" id="PF16107"/>
    </source>
</evidence>
<dbReference type="EMBL" id="QXIR01000010">
    <property type="protein sequence ID" value="RIW34620.1"/>
    <property type="molecule type" value="Genomic_DNA"/>
</dbReference>
<dbReference type="PROSITE" id="PS51257">
    <property type="entry name" value="PROKAR_LIPOPROTEIN"/>
    <property type="match status" value="1"/>
</dbReference>
<keyword evidence="4" id="KW-1185">Reference proteome</keyword>
<comment type="caution">
    <text evidence="3">The sequence shown here is derived from an EMBL/GenBank/DDBJ whole genome shotgun (WGS) entry which is preliminary data.</text>
</comment>
<organism evidence="3 4">
    <name type="scientific">Bacillus salacetis</name>
    <dbReference type="NCBI Taxonomy" id="2315464"/>
    <lineage>
        <taxon>Bacteria</taxon>
        <taxon>Bacillati</taxon>
        <taxon>Bacillota</taxon>
        <taxon>Bacilli</taxon>
        <taxon>Bacillales</taxon>
        <taxon>Bacillaceae</taxon>
        <taxon>Bacillus</taxon>
    </lineage>
</organism>
<name>A0A3A1QZR1_9BACI</name>
<sequence>MKKLIIGLIAAGFLSGCASTPPNLTEDLFQYKDSYVGDSGAVGNITRTLTKPDAEQLDGLELKTTEEPYGIQLNYAPLEINEGSVTDYEELSLYNAGIILALIDNADWVQFKYVEEDIKITRDELEKWYGKELRKFENEEELRTFLQEHLADEEKVSKFFE</sequence>
<protein>
    <submittedName>
        <fullName evidence="3">DUF4825 domain-containing protein</fullName>
    </submittedName>
</protein>
<feature type="domain" description="DUF4825" evidence="2">
    <location>
        <begin position="28"/>
        <end position="117"/>
    </location>
</feature>
<evidence type="ECO:0000313" key="4">
    <source>
        <dbReference type="Proteomes" id="UP000265801"/>
    </source>
</evidence>